<keyword evidence="4" id="KW-0853">WD repeat</keyword>
<dbReference type="Pfam" id="PF23869">
    <property type="entry name" value="Beta-prop_WDR75_1st"/>
    <property type="match status" value="1"/>
</dbReference>
<evidence type="ECO:0000256" key="6">
    <source>
        <dbReference type="ARBA" id="ARBA00023163"/>
    </source>
</evidence>
<dbReference type="InterPro" id="IPR036322">
    <property type="entry name" value="WD40_repeat_dom_sf"/>
</dbReference>
<gene>
    <name evidence="8" type="primary">WBGene00281655</name>
</gene>
<dbReference type="GO" id="GO:0005730">
    <property type="term" value="C:nucleolus"/>
    <property type="evidence" value="ECO:0000318"/>
    <property type="project" value="GO_Central"/>
</dbReference>
<dbReference type="PANTHER" id="PTHR44215">
    <property type="entry name" value="WD REPEAT-CONTAINING PROTEIN 75"/>
    <property type="match status" value="1"/>
</dbReference>
<sequence length="695" mass="77464">METPNDKGTNWHETQLRGAKLINAIIDPSNRLVGVCSDKECLIFDVRTGERLLCIQHTSALVGSYFTSPTEIATVDICGVLRKWRITESSDVSLISTVELGKQALYVREDGGSVIAVVYENKETFAYLVRENGDVEKLCDLQNNWTVSSFSMSSQLIAVCQEKKIRVIAREKEAKVRESFYESRFHIDHLKESNDMNIFETVNVKDDTVAAALTIGRIFIWCDVSTLGVNRATQSVHWHKSAPALALSPFGALFSGGGECVLCKWKLGKGAPSMLPRLSSPIRQLSLSNDGALIALLTDDNSVVVIDTAAMGVHIRLPTLSINTRNGKRGLMEWDPMEKDMVVVGGREGCLQWIHPATSTSPFIMDVGLENGVDRDLPIYGIIQSFYSVYLSRFSRDHVVTLEEKTMGVDKCRVRVWERTNSNCSFNLLFSQEMSIRVVDVSLGLSTASNPMFLLTDSSGTTVILRKNTSGFYLDSERNFSWKGAPFRCGSRISEDGLWAVGYSISSIAHTIVIVHVDEMRITQVLKISGEVISVDWTHSNLIASTTSGVYAWCPTTFVLRWRVAQRCIIKYHPFLIGWIDKKIMLLDENTGRVKEWMESVSSIEDALPFHHGDSFGILVHHSLNSFSVFVSSEEEMPRRRIRSIRVSTMDAVTHSIPQSVIQYSSCLSGPVHMLPPLSLVAPSFIQSCLIPSRS</sequence>
<evidence type="ECO:0000256" key="7">
    <source>
        <dbReference type="ARBA" id="ARBA00023242"/>
    </source>
</evidence>
<dbReference type="OrthoDB" id="4096at2759"/>
<keyword evidence="3" id="KW-0698">rRNA processing</keyword>
<protein>
    <submittedName>
        <fullName evidence="8">Uncharacterized protein</fullName>
    </submittedName>
</protein>
<evidence type="ECO:0000313" key="9">
    <source>
        <dbReference type="Proteomes" id="UP000005239"/>
    </source>
</evidence>
<evidence type="ECO:0000256" key="1">
    <source>
        <dbReference type="ARBA" id="ARBA00004604"/>
    </source>
</evidence>
<comment type="subcellular location">
    <subcellularLocation>
        <location evidence="1">Nucleus</location>
        <location evidence="1">Nucleolus</location>
    </subcellularLocation>
</comment>
<dbReference type="EnsemblMetazoa" id="PPA43286.1">
    <property type="protein sequence ID" value="PPA43286.1"/>
    <property type="gene ID" value="WBGene00281655"/>
</dbReference>
<dbReference type="SUPFAM" id="SSF82171">
    <property type="entry name" value="DPP6 N-terminal domain-like"/>
    <property type="match status" value="1"/>
</dbReference>
<keyword evidence="2" id="KW-0690">Ribosome biogenesis</keyword>
<accession>A0A8R1Z5J9</accession>
<dbReference type="GO" id="GO:0006364">
    <property type="term" value="P:rRNA processing"/>
    <property type="evidence" value="ECO:0007669"/>
    <property type="project" value="UniProtKB-KW"/>
</dbReference>
<dbReference type="GO" id="GO:0003723">
    <property type="term" value="F:RNA binding"/>
    <property type="evidence" value="ECO:0000318"/>
    <property type="project" value="GO_Central"/>
</dbReference>
<evidence type="ECO:0000256" key="5">
    <source>
        <dbReference type="ARBA" id="ARBA00022737"/>
    </source>
</evidence>
<dbReference type="PANTHER" id="PTHR44215:SF1">
    <property type="entry name" value="WD REPEAT-CONTAINING PROTEIN 75"/>
    <property type="match status" value="1"/>
</dbReference>
<reference evidence="9" key="1">
    <citation type="journal article" date="2008" name="Nat. Genet.">
        <title>The Pristionchus pacificus genome provides a unique perspective on nematode lifestyle and parasitism.</title>
        <authorList>
            <person name="Dieterich C."/>
            <person name="Clifton S.W."/>
            <person name="Schuster L.N."/>
            <person name="Chinwalla A."/>
            <person name="Delehaunty K."/>
            <person name="Dinkelacker I."/>
            <person name="Fulton L."/>
            <person name="Fulton R."/>
            <person name="Godfrey J."/>
            <person name="Minx P."/>
            <person name="Mitreva M."/>
            <person name="Roeseler W."/>
            <person name="Tian H."/>
            <person name="Witte H."/>
            <person name="Yang S.P."/>
            <person name="Wilson R.K."/>
            <person name="Sommer R.J."/>
        </authorList>
    </citation>
    <scope>NUCLEOTIDE SEQUENCE [LARGE SCALE GENOMIC DNA]</scope>
    <source>
        <strain evidence="9">PS312</strain>
    </source>
</reference>
<dbReference type="Proteomes" id="UP000005239">
    <property type="component" value="Unassembled WGS sequence"/>
</dbReference>
<evidence type="ECO:0000256" key="2">
    <source>
        <dbReference type="ARBA" id="ARBA00022517"/>
    </source>
</evidence>
<accession>A0A2A6BI95</accession>
<dbReference type="AlphaFoldDB" id="A0A2A6BI95"/>
<dbReference type="GO" id="GO:0045943">
    <property type="term" value="P:positive regulation of transcription by RNA polymerase I"/>
    <property type="evidence" value="ECO:0000318"/>
    <property type="project" value="GO_Central"/>
</dbReference>
<dbReference type="InterPro" id="IPR015943">
    <property type="entry name" value="WD40/YVTN_repeat-like_dom_sf"/>
</dbReference>
<keyword evidence="9" id="KW-1185">Reference proteome</keyword>
<reference evidence="8" key="2">
    <citation type="submission" date="2022-06" db="UniProtKB">
        <authorList>
            <consortium name="EnsemblMetazoa"/>
        </authorList>
    </citation>
    <scope>IDENTIFICATION</scope>
    <source>
        <strain evidence="8">PS312</strain>
    </source>
</reference>
<evidence type="ECO:0000256" key="3">
    <source>
        <dbReference type="ARBA" id="ARBA00022552"/>
    </source>
</evidence>
<dbReference type="GO" id="GO:2000234">
    <property type="term" value="P:positive regulation of rRNA processing"/>
    <property type="evidence" value="ECO:0000318"/>
    <property type="project" value="GO_Central"/>
</dbReference>
<dbReference type="InterPro" id="IPR053826">
    <property type="entry name" value="WDR75"/>
</dbReference>
<organism evidence="8 9">
    <name type="scientific">Pristionchus pacificus</name>
    <name type="common">Parasitic nematode worm</name>
    <dbReference type="NCBI Taxonomy" id="54126"/>
    <lineage>
        <taxon>Eukaryota</taxon>
        <taxon>Metazoa</taxon>
        <taxon>Ecdysozoa</taxon>
        <taxon>Nematoda</taxon>
        <taxon>Chromadorea</taxon>
        <taxon>Rhabditida</taxon>
        <taxon>Rhabditina</taxon>
        <taxon>Diplogasteromorpha</taxon>
        <taxon>Diplogasteroidea</taxon>
        <taxon>Neodiplogasteridae</taxon>
        <taxon>Pristionchus</taxon>
    </lineage>
</organism>
<dbReference type="GO" id="GO:0032040">
    <property type="term" value="C:small-subunit processome"/>
    <property type="evidence" value="ECO:0007669"/>
    <property type="project" value="InterPro"/>
</dbReference>
<keyword evidence="7" id="KW-0539">Nucleus</keyword>
<keyword evidence="6" id="KW-0804">Transcription</keyword>
<evidence type="ECO:0000313" key="8">
    <source>
        <dbReference type="EnsemblMetazoa" id="PPA43286.1"/>
    </source>
</evidence>
<proteinExistence type="predicted"/>
<keyword evidence="5" id="KW-0677">Repeat</keyword>
<dbReference type="SUPFAM" id="SSF50978">
    <property type="entry name" value="WD40 repeat-like"/>
    <property type="match status" value="1"/>
</dbReference>
<dbReference type="Gene3D" id="2.130.10.10">
    <property type="entry name" value="YVTN repeat-like/Quinoprotein amine dehydrogenase"/>
    <property type="match status" value="2"/>
</dbReference>
<evidence type="ECO:0000256" key="4">
    <source>
        <dbReference type="ARBA" id="ARBA00022574"/>
    </source>
</evidence>
<name>A0A2A6BI95_PRIPA</name>